<accession>A0ABD4TMF2</accession>
<evidence type="ECO:0000256" key="2">
    <source>
        <dbReference type="ARBA" id="ARBA00004496"/>
    </source>
</evidence>
<feature type="binding site" evidence="9">
    <location>
        <begin position="121"/>
        <end position="123"/>
    </location>
    <ligand>
        <name>(6S)-5,6,7,8-tetrahydrofolate</name>
        <dbReference type="ChEBI" id="CHEBI:57453"/>
    </ligand>
</feature>
<comment type="function">
    <text evidence="9">Catalyzes the reversible interconversion of serine and glycine with tetrahydrofolate (THF) serving as the one-carbon carrier. Also exhibits THF-independent aldolase activity toward beta-hydroxyamino acids, producing glycine and aldehydes, via a retro-aldol mechanism.</text>
</comment>
<feature type="domain" description="Serine hydroxymethyltransferase-like" evidence="11">
    <location>
        <begin position="4"/>
        <end position="380"/>
    </location>
</feature>
<keyword evidence="13" id="KW-1185">Reference proteome</keyword>
<dbReference type="GO" id="GO:0019264">
    <property type="term" value="P:glycine biosynthetic process from serine"/>
    <property type="evidence" value="ECO:0007669"/>
    <property type="project" value="UniProtKB-UniRule"/>
</dbReference>
<evidence type="ECO:0000313" key="12">
    <source>
        <dbReference type="EMBL" id="MCQ1539379.1"/>
    </source>
</evidence>
<evidence type="ECO:0000256" key="8">
    <source>
        <dbReference type="ARBA" id="ARBA00022898"/>
    </source>
</evidence>
<dbReference type="GO" id="GO:0004372">
    <property type="term" value="F:glycine hydroxymethyltransferase activity"/>
    <property type="evidence" value="ECO:0007669"/>
    <property type="project" value="UniProtKB-UniRule"/>
</dbReference>
<dbReference type="EC" id="2.1.2.1" evidence="9"/>
<comment type="caution">
    <text evidence="12">The sequence shown here is derived from an EMBL/GenBank/DDBJ whole genome shotgun (WGS) entry which is preliminary data.</text>
</comment>
<feature type="binding site" evidence="9">
    <location>
        <position position="117"/>
    </location>
    <ligand>
        <name>(6S)-5,6,7,8-tetrahydrofolate</name>
        <dbReference type="ChEBI" id="CHEBI:57453"/>
    </ligand>
</feature>
<reference evidence="12 13" key="1">
    <citation type="submission" date="2019-08" db="EMBL/GenBank/DDBJ databases">
        <authorList>
            <person name="Chen S.-C."/>
            <person name="Lai M.-C."/>
            <person name="You Y.-T."/>
        </authorList>
    </citation>
    <scope>NUCLEOTIDE SEQUENCE [LARGE SCALE GENOMIC DNA]</scope>
    <source>
        <strain evidence="12 13">P2F9704a</strain>
    </source>
</reference>
<proteinExistence type="inferred from homology"/>
<comment type="catalytic activity">
    <reaction evidence="9">
        <text>(6R)-5,10-methylene-5,6,7,8-tetrahydrofolate + glycine + H2O = (6S)-5,6,7,8-tetrahydrofolate + L-serine</text>
        <dbReference type="Rhea" id="RHEA:15481"/>
        <dbReference type="ChEBI" id="CHEBI:15377"/>
        <dbReference type="ChEBI" id="CHEBI:15636"/>
        <dbReference type="ChEBI" id="CHEBI:33384"/>
        <dbReference type="ChEBI" id="CHEBI:57305"/>
        <dbReference type="ChEBI" id="CHEBI:57453"/>
        <dbReference type="EC" id="2.1.2.1"/>
    </reaction>
</comment>
<feature type="modified residue" description="N6-(pyridoxal phosphate)lysine" evidence="9 10">
    <location>
        <position position="226"/>
    </location>
</feature>
<dbReference type="PIRSF" id="PIRSF000412">
    <property type="entry name" value="SHMT"/>
    <property type="match status" value="1"/>
</dbReference>
<gene>
    <name evidence="9" type="primary">glyA</name>
    <name evidence="12" type="ORF">FTO68_10355</name>
</gene>
<keyword evidence="6 9" id="KW-0554">One-carbon metabolism</keyword>
<evidence type="ECO:0000256" key="1">
    <source>
        <dbReference type="ARBA" id="ARBA00001933"/>
    </source>
</evidence>
<feature type="site" description="Plays an important role in substrate specificity" evidence="9">
    <location>
        <position position="225"/>
    </location>
</feature>
<dbReference type="GO" id="GO:0005737">
    <property type="term" value="C:cytoplasm"/>
    <property type="evidence" value="ECO:0007669"/>
    <property type="project" value="UniProtKB-SubCell"/>
</dbReference>
<dbReference type="InterPro" id="IPR015424">
    <property type="entry name" value="PyrdxlP-dep_Trfase"/>
</dbReference>
<comment type="pathway">
    <text evidence="9">Amino-acid biosynthesis; glycine biosynthesis; glycine from L-serine: step 1/1.</text>
</comment>
<evidence type="ECO:0000256" key="10">
    <source>
        <dbReference type="PIRSR" id="PIRSR000412-50"/>
    </source>
</evidence>
<sequence length="414" mass="44886">MSFLERDDPEVAGIIEKERQRQVFGLELIASENVVSRAVMEATGSIMCNKYAEGYPGKRYYGGCEFHDDVENLARDRLCKLFSAEHANVQPHSGSQANQAVYYATIQPGDVIMSQSLTQGGHLSHGSPVNISGKLYEVHSYGVDYESEVLDYGAIADMARKTKPKMIVCGASAYPREIDFKAFGEIAEEVGAVCMADIAHIAGLVATGIHNSPIDVCTYTTTTTHKTLRGPRGGAILCRKEDGPAIDKSVFPGMQGGPLMHIIAAKAVCFKEALSPSYKEYAEQVVKNARVLADTLAGNNLRLCSGGTDNHLVLLDLSDHGITGLEAENALGEAGITVNKNTIPREKRSPFVTSGLRVGTPTVTSRGMKEDEMKQIGDWIGRVINNIQDKNTIMAVRKEVVDFAGRFPLYPDAV</sequence>
<keyword evidence="8 9" id="KW-0663">Pyridoxal phosphate</keyword>
<evidence type="ECO:0000256" key="5">
    <source>
        <dbReference type="ARBA" id="ARBA00022490"/>
    </source>
</evidence>
<dbReference type="InterPro" id="IPR039429">
    <property type="entry name" value="SHMT-like_dom"/>
</dbReference>
<dbReference type="AlphaFoldDB" id="A0ABD4TMF2"/>
<dbReference type="Gene3D" id="3.90.1150.10">
    <property type="entry name" value="Aspartate Aminotransferase, domain 1"/>
    <property type="match status" value="1"/>
</dbReference>
<dbReference type="EMBL" id="VOTZ01000027">
    <property type="protein sequence ID" value="MCQ1539379.1"/>
    <property type="molecule type" value="Genomic_DNA"/>
</dbReference>
<dbReference type="GO" id="GO:0030170">
    <property type="term" value="F:pyridoxal phosphate binding"/>
    <property type="evidence" value="ECO:0007669"/>
    <property type="project" value="UniProtKB-UniRule"/>
</dbReference>
<dbReference type="InterPro" id="IPR015422">
    <property type="entry name" value="PyrdxlP-dep_Trfase_small"/>
</dbReference>
<dbReference type="InterPro" id="IPR015421">
    <property type="entry name" value="PyrdxlP-dep_Trfase_major"/>
</dbReference>
<dbReference type="NCBIfam" id="NF000586">
    <property type="entry name" value="PRK00011.1"/>
    <property type="match status" value="1"/>
</dbReference>
<evidence type="ECO:0000259" key="11">
    <source>
        <dbReference type="Pfam" id="PF00464"/>
    </source>
</evidence>
<comment type="subunit">
    <text evidence="4 9">Homodimer.</text>
</comment>
<dbReference type="HAMAP" id="MF_00051">
    <property type="entry name" value="SHMT"/>
    <property type="match status" value="1"/>
</dbReference>
<dbReference type="Proteomes" id="UP001524383">
    <property type="component" value="Unassembled WGS sequence"/>
</dbReference>
<evidence type="ECO:0000256" key="9">
    <source>
        <dbReference type="HAMAP-Rule" id="MF_00051"/>
    </source>
</evidence>
<keyword evidence="9" id="KW-0028">Amino-acid biosynthesis</keyword>
<dbReference type="RefSeq" id="WP_255333347.1">
    <property type="nucleotide sequence ID" value="NZ_VOTZ01000027.1"/>
</dbReference>
<keyword evidence="7 9" id="KW-0808">Transferase</keyword>
<evidence type="ECO:0000256" key="6">
    <source>
        <dbReference type="ARBA" id="ARBA00022563"/>
    </source>
</evidence>
<dbReference type="Pfam" id="PF00464">
    <property type="entry name" value="SHMT"/>
    <property type="match status" value="1"/>
</dbReference>
<dbReference type="CDD" id="cd00378">
    <property type="entry name" value="SHMT"/>
    <property type="match status" value="1"/>
</dbReference>
<dbReference type="InterPro" id="IPR049943">
    <property type="entry name" value="Ser_HO-MeTrfase-like"/>
</dbReference>
<evidence type="ECO:0000313" key="13">
    <source>
        <dbReference type="Proteomes" id="UP001524383"/>
    </source>
</evidence>
<keyword evidence="5 9" id="KW-0963">Cytoplasm</keyword>
<dbReference type="PANTHER" id="PTHR11680">
    <property type="entry name" value="SERINE HYDROXYMETHYLTRANSFERASE"/>
    <property type="match status" value="1"/>
</dbReference>
<dbReference type="FunFam" id="3.40.640.10:FF:000001">
    <property type="entry name" value="Serine hydroxymethyltransferase"/>
    <property type="match status" value="1"/>
</dbReference>
<dbReference type="SUPFAM" id="SSF53383">
    <property type="entry name" value="PLP-dependent transferases"/>
    <property type="match status" value="1"/>
</dbReference>
<comment type="pathway">
    <text evidence="9">One-carbon metabolism; tetrahydrofolate interconversion.</text>
</comment>
<dbReference type="Gene3D" id="3.40.640.10">
    <property type="entry name" value="Type I PLP-dependent aspartate aminotransferase-like (Major domain)"/>
    <property type="match status" value="1"/>
</dbReference>
<dbReference type="InterPro" id="IPR001085">
    <property type="entry name" value="Ser_HO-MeTrfase"/>
</dbReference>
<comment type="cofactor">
    <cofactor evidence="1 9 10">
        <name>pyridoxal 5'-phosphate</name>
        <dbReference type="ChEBI" id="CHEBI:597326"/>
    </cofactor>
</comment>
<comment type="subcellular location">
    <subcellularLocation>
        <location evidence="2 9">Cytoplasm</location>
    </subcellularLocation>
</comment>
<evidence type="ECO:0000256" key="3">
    <source>
        <dbReference type="ARBA" id="ARBA00006376"/>
    </source>
</evidence>
<name>A0ABD4TMF2_9EURY</name>
<comment type="caution">
    <text evidence="9">Lacks conserved residue(s) required for the propagation of feature annotation.</text>
</comment>
<dbReference type="GO" id="GO:0035999">
    <property type="term" value="P:tetrahydrofolate interconversion"/>
    <property type="evidence" value="ECO:0007669"/>
    <property type="project" value="UniProtKB-UniRule"/>
</dbReference>
<organism evidence="12 13">
    <name type="scientific">Methanocalculus taiwanensis</name>
    <dbReference type="NCBI Taxonomy" id="106207"/>
    <lineage>
        <taxon>Archaea</taxon>
        <taxon>Methanobacteriati</taxon>
        <taxon>Methanobacteriota</taxon>
        <taxon>Stenosarchaea group</taxon>
        <taxon>Methanomicrobia</taxon>
        <taxon>Methanomicrobiales</taxon>
        <taxon>Methanocalculaceae</taxon>
        <taxon>Methanocalculus</taxon>
    </lineage>
</organism>
<evidence type="ECO:0000256" key="4">
    <source>
        <dbReference type="ARBA" id="ARBA00011738"/>
    </source>
</evidence>
<protein>
    <recommendedName>
        <fullName evidence="9">Serine hydroxymethyltransferase</fullName>
        <shortName evidence="9">SHMT</shortName>
        <shortName evidence="9">Serine methylase</shortName>
        <ecNumber evidence="9">2.1.2.1</ecNumber>
    </recommendedName>
</protein>
<evidence type="ECO:0000256" key="7">
    <source>
        <dbReference type="ARBA" id="ARBA00022679"/>
    </source>
</evidence>
<feature type="binding site" evidence="9">
    <location>
        <begin position="349"/>
        <end position="351"/>
    </location>
    <ligand>
        <name>(6S)-5,6,7,8-tetrahydrofolate</name>
        <dbReference type="ChEBI" id="CHEBI:57453"/>
    </ligand>
</feature>
<dbReference type="PANTHER" id="PTHR11680:SF35">
    <property type="entry name" value="SERINE HYDROXYMETHYLTRANSFERASE 1"/>
    <property type="match status" value="1"/>
</dbReference>
<comment type="similarity">
    <text evidence="3 9">Belongs to the SHMT family.</text>
</comment>